<keyword evidence="2 6" id="KW-0808">Transferase</keyword>
<dbReference type="Proteomes" id="UP001057134">
    <property type="component" value="Chromosome"/>
</dbReference>
<comment type="similarity">
    <text evidence="1">Belongs to the carbohydrate kinase pfkB family.</text>
</comment>
<reference evidence="8" key="2">
    <citation type="journal article" date="2021" name="J Anim Sci Technol">
        <title>Complete genome sequence of Paenibacillus konkukensis sp. nov. SK3146 as a potential probiotic strain.</title>
        <authorList>
            <person name="Jung H.I."/>
            <person name="Park S."/>
            <person name="Niu K.M."/>
            <person name="Lee S.W."/>
            <person name="Kothari D."/>
            <person name="Yi K.J."/>
            <person name="Kim S.K."/>
        </authorList>
    </citation>
    <scope>NUCLEOTIDE SEQUENCE</scope>
    <source>
        <strain evidence="8">SK3146</strain>
    </source>
</reference>
<dbReference type="InterPro" id="IPR029056">
    <property type="entry name" value="Ribokinase-like"/>
</dbReference>
<dbReference type="InterPro" id="IPR011611">
    <property type="entry name" value="PfkB_dom"/>
</dbReference>
<dbReference type="PIRSF" id="PIRSF000535">
    <property type="entry name" value="1PFK/6PFK/LacC"/>
    <property type="match status" value="1"/>
</dbReference>
<keyword evidence="3 6" id="KW-0547">Nucleotide-binding</keyword>
<name>A0ABY4RNB2_9BACL</name>
<evidence type="ECO:0000256" key="5">
    <source>
        <dbReference type="ARBA" id="ARBA00022840"/>
    </source>
</evidence>
<evidence type="ECO:0000256" key="2">
    <source>
        <dbReference type="ARBA" id="ARBA00022679"/>
    </source>
</evidence>
<evidence type="ECO:0000313" key="8">
    <source>
        <dbReference type="EMBL" id="UQZ82807.1"/>
    </source>
</evidence>
<accession>A0ABY4RNB2</accession>
<dbReference type="CDD" id="cd01164">
    <property type="entry name" value="FruK_PfkB_like"/>
    <property type="match status" value="1"/>
</dbReference>
<evidence type="ECO:0000313" key="9">
    <source>
        <dbReference type="Proteomes" id="UP001057134"/>
    </source>
</evidence>
<organism evidence="8 9">
    <name type="scientific">Paenibacillus konkukensis</name>
    <dbReference type="NCBI Taxonomy" id="2020716"/>
    <lineage>
        <taxon>Bacteria</taxon>
        <taxon>Bacillati</taxon>
        <taxon>Bacillota</taxon>
        <taxon>Bacilli</taxon>
        <taxon>Bacillales</taxon>
        <taxon>Paenibacillaceae</taxon>
        <taxon>Paenibacillus</taxon>
    </lineage>
</organism>
<comment type="catalytic activity">
    <reaction evidence="6">
        <text>D-tagatofuranose 6-phosphate + ATP = D-tagatofuranose 1,6-bisphosphate + ADP + H(+)</text>
        <dbReference type="Rhea" id="RHEA:12420"/>
        <dbReference type="ChEBI" id="CHEBI:15378"/>
        <dbReference type="ChEBI" id="CHEBI:30616"/>
        <dbReference type="ChEBI" id="CHEBI:58694"/>
        <dbReference type="ChEBI" id="CHEBI:58695"/>
        <dbReference type="ChEBI" id="CHEBI:456216"/>
        <dbReference type="EC" id="2.7.1.144"/>
    </reaction>
</comment>
<keyword evidence="4 8" id="KW-0418">Kinase</keyword>
<evidence type="ECO:0000256" key="3">
    <source>
        <dbReference type="ARBA" id="ARBA00022741"/>
    </source>
</evidence>
<evidence type="ECO:0000256" key="1">
    <source>
        <dbReference type="ARBA" id="ARBA00005380"/>
    </source>
</evidence>
<dbReference type="Pfam" id="PF00294">
    <property type="entry name" value="PfkB"/>
    <property type="match status" value="1"/>
</dbReference>
<dbReference type="EC" id="2.7.1.144" evidence="6"/>
<evidence type="ECO:0000256" key="4">
    <source>
        <dbReference type="ARBA" id="ARBA00022777"/>
    </source>
</evidence>
<evidence type="ECO:0000256" key="6">
    <source>
        <dbReference type="PIRNR" id="PIRNR000535"/>
    </source>
</evidence>
<keyword evidence="5 6" id="KW-0067">ATP-binding</keyword>
<gene>
    <name evidence="8" type="primary">lacC_1</name>
    <name evidence="8" type="ORF">SK3146_01967</name>
</gene>
<evidence type="ECO:0000259" key="7">
    <source>
        <dbReference type="Pfam" id="PF00294"/>
    </source>
</evidence>
<dbReference type="InterPro" id="IPR002173">
    <property type="entry name" value="Carboh/pur_kinase_PfkB_CS"/>
</dbReference>
<dbReference type="NCBIfam" id="TIGR03168">
    <property type="entry name" value="1-PFK"/>
    <property type="match status" value="1"/>
</dbReference>
<keyword evidence="6" id="KW-0423">Lactose metabolism</keyword>
<dbReference type="PROSITE" id="PS00583">
    <property type="entry name" value="PFKB_KINASES_1"/>
    <property type="match status" value="1"/>
</dbReference>
<dbReference type="Gene3D" id="3.40.1190.20">
    <property type="match status" value="1"/>
</dbReference>
<dbReference type="GO" id="GO:0009024">
    <property type="term" value="F:tagatose-6-phosphate kinase activity"/>
    <property type="evidence" value="ECO:0007669"/>
    <property type="project" value="UniProtKB-EC"/>
</dbReference>
<dbReference type="EMBL" id="CP027059">
    <property type="protein sequence ID" value="UQZ82807.1"/>
    <property type="molecule type" value="Genomic_DNA"/>
</dbReference>
<dbReference type="SUPFAM" id="SSF53613">
    <property type="entry name" value="Ribokinase-like"/>
    <property type="match status" value="1"/>
</dbReference>
<comment type="similarity">
    <text evidence="6">Belongs to the carbohydrate kinase PfkB family. LacC subfamily.</text>
</comment>
<reference evidence="8" key="1">
    <citation type="submission" date="2018-02" db="EMBL/GenBank/DDBJ databases">
        <authorList>
            <person name="Kim S.-K."/>
            <person name="Jung H.-I."/>
            <person name="Lee S.-W."/>
        </authorList>
    </citation>
    <scope>NUCLEOTIDE SEQUENCE</scope>
    <source>
        <strain evidence="8">SK3146</strain>
    </source>
</reference>
<dbReference type="InterPro" id="IPR017583">
    <property type="entry name" value="Tagatose/fructose_Pkinase"/>
</dbReference>
<sequence length="310" mass="32347">MIMTVTLNAAIDKTYIVPKFPIGEATRAGRPLVHPGGKGINVARVVRQFGMPSLATGFVGGKNGEAITDMLSGLDVGHDFVRVAGGESRLCLTIIDEASGRATELLEPGPPVTARELSELKRKVELGARRSKVAVFSGSIPEGIPSSVYRELIAAAQAAGCLTILDTSGDGLVQGIAAKPFLIKPNEHEVARLLGKPLEREEELYPLFGRLLAQGIACAVVSLGAQGCIAAHNGTLYKVPAPRIRAVNTVGCGDSFVGALAVQLASGASMERALIQAAAAGAADALTFEAGFVRVEDVKRLAQEISVMRL</sequence>
<feature type="domain" description="Carbohydrate kinase PfkB" evidence="7">
    <location>
        <begin position="12"/>
        <end position="284"/>
    </location>
</feature>
<keyword evidence="9" id="KW-1185">Reference proteome</keyword>
<proteinExistence type="inferred from homology"/>
<protein>
    <recommendedName>
        <fullName evidence="6">Tagatose-6-phosphate kinase</fullName>
        <ecNumber evidence="6">2.7.1.144</ecNumber>
    </recommendedName>
</protein>
<comment type="pathway">
    <text evidence="6">Carbohydrate metabolism; D-tagatose 6-phosphate degradation; D-glyceraldehyde 3-phosphate and glycerone phosphate from D-tagatose 6-phosphate: step 1/2.</text>
</comment>
<dbReference type="PANTHER" id="PTHR46566:SF2">
    <property type="entry name" value="ATP-DEPENDENT 6-PHOSPHOFRUCTOKINASE ISOZYME 2"/>
    <property type="match status" value="1"/>
</dbReference>
<dbReference type="PANTHER" id="PTHR46566">
    <property type="entry name" value="1-PHOSPHOFRUCTOKINASE-RELATED"/>
    <property type="match status" value="1"/>
</dbReference>
<dbReference type="RefSeq" id="WP_249864902.1">
    <property type="nucleotide sequence ID" value="NZ_CP027059.1"/>
</dbReference>